<gene>
    <name evidence="1" type="ORF">MTX78_22575</name>
</gene>
<dbReference type="EMBL" id="CP094669">
    <property type="protein sequence ID" value="UOG74887.1"/>
    <property type="molecule type" value="Genomic_DNA"/>
</dbReference>
<accession>A0ABY4CXV8</accession>
<evidence type="ECO:0000313" key="2">
    <source>
        <dbReference type="Proteomes" id="UP000831113"/>
    </source>
</evidence>
<dbReference type="Proteomes" id="UP000831113">
    <property type="component" value="Chromosome"/>
</dbReference>
<proteinExistence type="predicted"/>
<evidence type="ECO:0008006" key="3">
    <source>
        <dbReference type="Google" id="ProtNLM"/>
    </source>
</evidence>
<sequence>MSTTPQLDYLDLHYRSDLGIVTARWTRPMSSSELRNGYQTLLRYAATCSDCRYWLIDSRRRVEVDARDVHWLTNVFYPTLRTHMHGVVFLAFLVAPYQLHDVQDDSLPSLPHNHGDNCSLNQFINEGEAVHWLMAQGAHPVTQRVA</sequence>
<dbReference type="RefSeq" id="WP_243798557.1">
    <property type="nucleotide sequence ID" value="NZ_CP094669.1"/>
</dbReference>
<keyword evidence="2" id="KW-1185">Reference proteome</keyword>
<organism evidence="1 2">
    <name type="scientific">Hymenobacter tibetensis</name>
    <dbReference type="NCBI Taxonomy" id="497967"/>
    <lineage>
        <taxon>Bacteria</taxon>
        <taxon>Pseudomonadati</taxon>
        <taxon>Bacteroidota</taxon>
        <taxon>Cytophagia</taxon>
        <taxon>Cytophagales</taxon>
        <taxon>Hymenobacteraceae</taxon>
        <taxon>Hymenobacter</taxon>
    </lineage>
</organism>
<protein>
    <recommendedName>
        <fullName evidence="3">STAS/SEC14 domain-containing protein</fullName>
    </recommendedName>
</protein>
<evidence type="ECO:0000313" key="1">
    <source>
        <dbReference type="EMBL" id="UOG74887.1"/>
    </source>
</evidence>
<reference evidence="1 2" key="1">
    <citation type="submission" date="2022-03" db="EMBL/GenBank/DDBJ databases">
        <title>Hymenobactersp. isolated from the air.</title>
        <authorList>
            <person name="Won M."/>
            <person name="Kwon S.-W."/>
        </authorList>
    </citation>
    <scope>NUCLEOTIDE SEQUENCE [LARGE SCALE GENOMIC DNA]</scope>
    <source>
        <strain evidence="1 2">KACC 21982</strain>
    </source>
</reference>
<name>A0ABY4CXV8_9BACT</name>